<accession>A0A4Y3PQ69</accession>
<name>A0A4Y3PQ69_BREPA</name>
<organism evidence="1 2">
    <name type="scientific">Brevibacillus parabrevis</name>
    <dbReference type="NCBI Taxonomy" id="54914"/>
    <lineage>
        <taxon>Bacteria</taxon>
        <taxon>Bacillati</taxon>
        <taxon>Bacillota</taxon>
        <taxon>Bacilli</taxon>
        <taxon>Bacillales</taxon>
        <taxon>Paenibacillaceae</taxon>
        <taxon>Brevibacillus</taxon>
    </lineage>
</organism>
<sequence>MQTIKFCPCNLEGSLKWVRDEVRQLPDVQVIDERCVNYCGQCLEKAFALFNGKNVVGNDGQELLERLKEKWAVTTAVYQDAEGA</sequence>
<reference evidence="1 2" key="1">
    <citation type="submission" date="2019-06" db="EMBL/GenBank/DDBJ databases">
        <title>Whole genome shotgun sequence of Brevibacillus parabrevis NBRC 12334.</title>
        <authorList>
            <person name="Hosoyama A."/>
            <person name="Uohara A."/>
            <person name="Ohji S."/>
            <person name="Ichikawa N."/>
        </authorList>
    </citation>
    <scope>NUCLEOTIDE SEQUENCE [LARGE SCALE GENOMIC DNA]</scope>
    <source>
        <strain evidence="1 2">NBRC 12334</strain>
    </source>
</reference>
<dbReference type="Proteomes" id="UP000316882">
    <property type="component" value="Unassembled WGS sequence"/>
</dbReference>
<gene>
    <name evidence="1" type="ORF">BPA01_37060</name>
</gene>
<evidence type="ECO:0000313" key="2">
    <source>
        <dbReference type="Proteomes" id="UP000316882"/>
    </source>
</evidence>
<keyword evidence="2" id="KW-1185">Reference proteome</keyword>
<dbReference type="STRING" id="54914.AV540_07765"/>
<dbReference type="InterPro" id="IPR009910">
    <property type="entry name" value="DUF1450"/>
</dbReference>
<proteinExistence type="predicted"/>
<evidence type="ECO:0000313" key="1">
    <source>
        <dbReference type="EMBL" id="GEB34126.1"/>
    </source>
</evidence>
<comment type="caution">
    <text evidence="1">The sequence shown here is derived from an EMBL/GenBank/DDBJ whole genome shotgun (WGS) entry which is preliminary data.</text>
</comment>
<dbReference type="EMBL" id="BJMH01000019">
    <property type="protein sequence ID" value="GEB34126.1"/>
    <property type="molecule type" value="Genomic_DNA"/>
</dbReference>
<evidence type="ECO:0008006" key="3">
    <source>
        <dbReference type="Google" id="ProtNLM"/>
    </source>
</evidence>
<protein>
    <recommendedName>
        <fullName evidence="3">DUF1450 domain-containing protein</fullName>
    </recommendedName>
</protein>
<dbReference type="Pfam" id="PF07293">
    <property type="entry name" value="DUF1450"/>
    <property type="match status" value="1"/>
</dbReference>
<dbReference type="AlphaFoldDB" id="A0A4Y3PQ69"/>